<dbReference type="AlphaFoldDB" id="A0AAD5WBN6"/>
<dbReference type="EMBL" id="JAMRDG010000002">
    <property type="protein sequence ID" value="KAJ3685780.1"/>
    <property type="molecule type" value="Genomic_DNA"/>
</dbReference>
<proteinExistence type="inferred from homology"/>
<sequence>MDTISSKPHAVCIPFPAQGHMVPMLSMAKLLHSSGFHITFVNTEFNHRRLLRSHDNDLASFPDFQFMTIPDGLPDSDDMSTRDIATLCQSTMENCLPHFRRLLSTLESSCPEIPKVTCIISDASMSFSLDVAKEIGVPCALFRFCSACAFMAYLHYRKLLEKGLFPLKDVAQLHNGYLDTEADWVPGLKNLRLKDFPSFNRTTDKNDIMFNVLMSHMDRAPMASAIILNTFDELEQEVLAAMASMLPPIYTIGPLPMLLEQLPVSPVKSLSLNLWKEQADCLEWLEGKKPQSVVYVNFGSLATVTNEQLTEFAWGLANSAYAFMWIIRPDLVKGDSAKLPVEFLEATKDRGLIASWCKQETVLRHPAIGVFLTHSGWNSTLESVCNAVPMLSWPFFSDQQTNCRYVCTEWGMGMEIENDVKRKDVESLIREMMDGEKGKDIKRRLVEWKEKAVQATQPGGSSFVNLKRLINEVLVPKRSAELSDDLF</sequence>
<organism evidence="5 6">
    <name type="scientific">Rhynchospora tenuis</name>
    <dbReference type="NCBI Taxonomy" id="198213"/>
    <lineage>
        <taxon>Eukaryota</taxon>
        <taxon>Viridiplantae</taxon>
        <taxon>Streptophyta</taxon>
        <taxon>Embryophyta</taxon>
        <taxon>Tracheophyta</taxon>
        <taxon>Spermatophyta</taxon>
        <taxon>Magnoliopsida</taxon>
        <taxon>Liliopsida</taxon>
        <taxon>Poales</taxon>
        <taxon>Cyperaceae</taxon>
        <taxon>Cyperoideae</taxon>
        <taxon>Rhynchosporeae</taxon>
        <taxon>Rhynchospora</taxon>
    </lineage>
</organism>
<dbReference type="InterPro" id="IPR002213">
    <property type="entry name" value="UDP_glucos_trans"/>
</dbReference>
<protein>
    <recommendedName>
        <fullName evidence="4">Glycosyltransferase</fullName>
        <ecNumber evidence="4">2.4.1.-</ecNumber>
    </recommendedName>
</protein>
<dbReference type="GO" id="GO:0080043">
    <property type="term" value="F:quercetin 3-O-glucosyltransferase activity"/>
    <property type="evidence" value="ECO:0007669"/>
    <property type="project" value="TreeGrafter"/>
</dbReference>
<evidence type="ECO:0000313" key="5">
    <source>
        <dbReference type="EMBL" id="KAJ3685780.1"/>
    </source>
</evidence>
<dbReference type="Gene3D" id="3.40.50.2000">
    <property type="entry name" value="Glycogen Phosphorylase B"/>
    <property type="match status" value="2"/>
</dbReference>
<keyword evidence="3" id="KW-0328">Glycosyltransferase</keyword>
<evidence type="ECO:0000256" key="2">
    <source>
        <dbReference type="ARBA" id="ARBA00022679"/>
    </source>
</evidence>
<dbReference type="CDD" id="cd03784">
    <property type="entry name" value="GT1_Gtf-like"/>
    <property type="match status" value="1"/>
</dbReference>
<dbReference type="PROSITE" id="PS00375">
    <property type="entry name" value="UDPGT"/>
    <property type="match status" value="1"/>
</dbReference>
<keyword evidence="6" id="KW-1185">Reference proteome</keyword>
<evidence type="ECO:0000256" key="1">
    <source>
        <dbReference type="ARBA" id="ARBA00009995"/>
    </source>
</evidence>
<dbReference type="EC" id="2.4.1.-" evidence="4"/>
<comment type="similarity">
    <text evidence="1 3">Belongs to the UDP-glycosyltransferase family.</text>
</comment>
<dbReference type="SUPFAM" id="SSF53756">
    <property type="entry name" value="UDP-Glycosyltransferase/glycogen phosphorylase"/>
    <property type="match status" value="1"/>
</dbReference>
<dbReference type="PANTHER" id="PTHR11926:SF774">
    <property type="entry name" value="UDP-GLYCOSYLTRANSFERASE 85A1-RELATED"/>
    <property type="match status" value="1"/>
</dbReference>
<reference evidence="5 6" key="1">
    <citation type="journal article" date="2022" name="Cell">
        <title>Repeat-based holocentromeres influence genome architecture and karyotype evolution.</title>
        <authorList>
            <person name="Hofstatter P.G."/>
            <person name="Thangavel G."/>
            <person name="Lux T."/>
            <person name="Neumann P."/>
            <person name="Vondrak T."/>
            <person name="Novak P."/>
            <person name="Zhang M."/>
            <person name="Costa L."/>
            <person name="Castellani M."/>
            <person name="Scott A."/>
            <person name="Toegelov H."/>
            <person name="Fuchs J."/>
            <person name="Mata-Sucre Y."/>
            <person name="Dias Y."/>
            <person name="Vanzela A.L.L."/>
            <person name="Huettel B."/>
            <person name="Almeida C.C.S."/>
            <person name="Simkova H."/>
            <person name="Souza G."/>
            <person name="Pedrosa-Harand A."/>
            <person name="Macas J."/>
            <person name="Mayer K.F.X."/>
            <person name="Houben A."/>
            <person name="Marques A."/>
        </authorList>
    </citation>
    <scope>NUCLEOTIDE SEQUENCE [LARGE SCALE GENOMIC DNA]</scope>
    <source>
        <strain evidence="5">RhyTen1mFocal</strain>
    </source>
</reference>
<name>A0AAD5WBN6_9POAL</name>
<accession>A0AAD5WBN6</accession>
<evidence type="ECO:0000256" key="4">
    <source>
        <dbReference type="RuleBase" id="RU362057"/>
    </source>
</evidence>
<dbReference type="GO" id="GO:0080044">
    <property type="term" value="F:quercetin 7-O-glucosyltransferase activity"/>
    <property type="evidence" value="ECO:0007669"/>
    <property type="project" value="TreeGrafter"/>
</dbReference>
<dbReference type="InterPro" id="IPR035595">
    <property type="entry name" value="UDP_glycos_trans_CS"/>
</dbReference>
<dbReference type="Proteomes" id="UP001210211">
    <property type="component" value="Unassembled WGS sequence"/>
</dbReference>
<dbReference type="FunFam" id="3.40.50.2000:FF:000055">
    <property type="entry name" value="Glycosyltransferase"/>
    <property type="match status" value="1"/>
</dbReference>
<dbReference type="PANTHER" id="PTHR11926">
    <property type="entry name" value="GLUCOSYL/GLUCURONOSYL TRANSFERASES"/>
    <property type="match status" value="1"/>
</dbReference>
<comment type="caution">
    <text evidence="5">The sequence shown here is derived from an EMBL/GenBank/DDBJ whole genome shotgun (WGS) entry which is preliminary data.</text>
</comment>
<dbReference type="FunFam" id="3.40.50.2000:FF:000027">
    <property type="entry name" value="Glycosyltransferase"/>
    <property type="match status" value="1"/>
</dbReference>
<evidence type="ECO:0000256" key="3">
    <source>
        <dbReference type="RuleBase" id="RU003718"/>
    </source>
</evidence>
<gene>
    <name evidence="5" type="ORF">LUZ61_014944</name>
</gene>
<dbReference type="Pfam" id="PF00201">
    <property type="entry name" value="UDPGT"/>
    <property type="match status" value="1"/>
</dbReference>
<evidence type="ECO:0000313" key="6">
    <source>
        <dbReference type="Proteomes" id="UP001210211"/>
    </source>
</evidence>
<keyword evidence="2 3" id="KW-0808">Transferase</keyword>